<protein>
    <submittedName>
        <fullName evidence="1">Uncharacterized protein</fullName>
    </submittedName>
</protein>
<evidence type="ECO:0000313" key="2">
    <source>
        <dbReference type="Proteomes" id="UP000176645"/>
    </source>
</evidence>
<comment type="caution">
    <text evidence="1">The sequence shown here is derived from an EMBL/GenBank/DDBJ whole genome shotgun (WGS) entry which is preliminary data.</text>
</comment>
<name>A0A1G1WIX9_9BACT</name>
<accession>A0A1G1WIX9</accession>
<dbReference type="EMBL" id="MHCU01000047">
    <property type="protein sequence ID" value="OGY27167.1"/>
    <property type="molecule type" value="Genomic_DNA"/>
</dbReference>
<proteinExistence type="predicted"/>
<reference evidence="1 2" key="1">
    <citation type="journal article" date="2016" name="Nat. Commun.">
        <title>Thousands of microbial genomes shed light on interconnected biogeochemical processes in an aquifer system.</title>
        <authorList>
            <person name="Anantharaman K."/>
            <person name="Brown C.T."/>
            <person name="Hug L.A."/>
            <person name="Sharon I."/>
            <person name="Castelle C.J."/>
            <person name="Probst A.J."/>
            <person name="Thomas B.C."/>
            <person name="Singh A."/>
            <person name="Wilkins M.J."/>
            <person name="Karaoz U."/>
            <person name="Brodie E.L."/>
            <person name="Williams K.H."/>
            <person name="Hubbard S.S."/>
            <person name="Banfield J.F."/>
        </authorList>
    </citation>
    <scope>NUCLEOTIDE SEQUENCE [LARGE SCALE GENOMIC DNA]</scope>
</reference>
<dbReference type="AlphaFoldDB" id="A0A1G1WIX9"/>
<gene>
    <name evidence="1" type="ORF">A2Z42_01955</name>
</gene>
<organism evidence="1 2">
    <name type="scientific">Candidatus Woykebacteria bacterium RBG_19FT_COMBO_43_10</name>
    <dbReference type="NCBI Taxonomy" id="1802598"/>
    <lineage>
        <taxon>Bacteria</taxon>
        <taxon>Candidatus Woykeibacteriota</taxon>
    </lineage>
</organism>
<dbReference type="Proteomes" id="UP000176645">
    <property type="component" value="Unassembled WGS sequence"/>
</dbReference>
<sequence length="85" mass="9513">MKRKKNLLQNTIKSALAIGVVASLSHTVLIDEKKEYSKPDDLPTNIYRLDTSILRSDSAVSRATGTISDYRNAILTGQEREDETF</sequence>
<evidence type="ECO:0000313" key="1">
    <source>
        <dbReference type="EMBL" id="OGY27167.1"/>
    </source>
</evidence>